<dbReference type="AlphaFoldDB" id="A0AAU9J9R7"/>
<evidence type="ECO:0000313" key="3">
    <source>
        <dbReference type="Proteomes" id="UP001162131"/>
    </source>
</evidence>
<dbReference type="PANTHER" id="PTHR37473">
    <property type="entry name" value="EF-HAND DOMAIN-CONTAINING PROTEIN"/>
    <property type="match status" value="1"/>
</dbReference>
<evidence type="ECO:0000256" key="1">
    <source>
        <dbReference type="SAM" id="MobiDB-lite"/>
    </source>
</evidence>
<dbReference type="EMBL" id="CAJZBQ010000032">
    <property type="protein sequence ID" value="CAG9322720.1"/>
    <property type="molecule type" value="Genomic_DNA"/>
</dbReference>
<dbReference type="PANTHER" id="PTHR37473:SF1">
    <property type="entry name" value="EF-HAND DOMAIN-CONTAINING PROTEIN"/>
    <property type="match status" value="1"/>
</dbReference>
<dbReference type="Proteomes" id="UP001162131">
    <property type="component" value="Unassembled WGS sequence"/>
</dbReference>
<feature type="region of interest" description="Disordered" evidence="1">
    <location>
        <begin position="127"/>
        <end position="153"/>
    </location>
</feature>
<organism evidence="2 3">
    <name type="scientific">Blepharisma stoltei</name>
    <dbReference type="NCBI Taxonomy" id="1481888"/>
    <lineage>
        <taxon>Eukaryota</taxon>
        <taxon>Sar</taxon>
        <taxon>Alveolata</taxon>
        <taxon>Ciliophora</taxon>
        <taxon>Postciliodesmatophora</taxon>
        <taxon>Heterotrichea</taxon>
        <taxon>Heterotrichida</taxon>
        <taxon>Blepharismidae</taxon>
        <taxon>Blepharisma</taxon>
    </lineage>
</organism>
<evidence type="ECO:0000313" key="2">
    <source>
        <dbReference type="EMBL" id="CAG9322720.1"/>
    </source>
</evidence>
<proteinExistence type="predicted"/>
<name>A0AAU9J9R7_9CILI</name>
<feature type="region of interest" description="Disordered" evidence="1">
    <location>
        <begin position="215"/>
        <end position="235"/>
    </location>
</feature>
<protein>
    <submittedName>
        <fullName evidence="2">Uncharacterized protein</fullName>
    </submittedName>
</protein>
<feature type="region of interest" description="Disordered" evidence="1">
    <location>
        <begin position="52"/>
        <end position="86"/>
    </location>
</feature>
<keyword evidence="3" id="KW-1185">Reference proteome</keyword>
<comment type="caution">
    <text evidence="2">The sequence shown here is derived from an EMBL/GenBank/DDBJ whole genome shotgun (WGS) entry which is preliminary data.</text>
</comment>
<sequence>MDENSIPVSLIDAIKARKQMERDAQLLANRIKLLQQEEVKTWKKIEETRKRTKEIMTKKRHQENEQKQKSGHLSERERAMSEKRQTNHMIREERRKEFENLKDSIQIAKIEEAKKTRMERNLNDRRKREHLESIREENEMRKNAVKASKEKGKEKINHLKAKKYEEFKQDYKKRIEIEDIEKQNTEKEVMSMELLEMELIKRLQNTQQIQQQVTQDLEQAISHPRKSSYGAKATF</sequence>
<gene>
    <name evidence="2" type="ORF">BSTOLATCC_MIC31836</name>
</gene>
<reference evidence="2" key="1">
    <citation type="submission" date="2021-09" db="EMBL/GenBank/DDBJ databases">
        <authorList>
            <consortium name="AG Swart"/>
            <person name="Singh M."/>
            <person name="Singh A."/>
            <person name="Seah K."/>
            <person name="Emmerich C."/>
        </authorList>
    </citation>
    <scope>NUCLEOTIDE SEQUENCE</scope>
    <source>
        <strain evidence="2">ATCC30299</strain>
    </source>
</reference>
<accession>A0AAU9J9R7</accession>